<dbReference type="PROSITE" id="PS51375">
    <property type="entry name" value="PPR"/>
    <property type="match status" value="3"/>
</dbReference>
<feature type="repeat" description="PPR" evidence="1">
    <location>
        <begin position="579"/>
        <end position="613"/>
    </location>
</feature>
<dbReference type="PANTHER" id="PTHR47937:SF8">
    <property type="entry name" value="PENTATRICOPEPTIDE REPEAT DOMAIN CONTAINING PROTEIN-RELATED"/>
    <property type="match status" value="1"/>
</dbReference>
<evidence type="ECO:0000313" key="2">
    <source>
        <dbReference type="EMBL" id="ORX33959.1"/>
    </source>
</evidence>
<accession>A0A1Y1U7F5</accession>
<name>A0A1Y1U7F5_9TREE</name>
<dbReference type="PANTHER" id="PTHR47937">
    <property type="entry name" value="PLASTID TRANSCRIPTIONALLY ACTIVE CHROMOSOME 2-LIKE PROTEIN"/>
    <property type="match status" value="1"/>
</dbReference>
<dbReference type="Gene3D" id="1.25.40.10">
    <property type="entry name" value="Tetratricopeptide repeat domain"/>
    <property type="match status" value="2"/>
</dbReference>
<evidence type="ECO:0000313" key="3">
    <source>
        <dbReference type="Proteomes" id="UP000193218"/>
    </source>
</evidence>
<dbReference type="InterPro" id="IPR002885">
    <property type="entry name" value="PPR_rpt"/>
</dbReference>
<evidence type="ECO:0008006" key="4">
    <source>
        <dbReference type="Google" id="ProtNLM"/>
    </source>
</evidence>
<dbReference type="InParanoid" id="A0A1Y1U7F5"/>
<dbReference type="InterPro" id="IPR011990">
    <property type="entry name" value="TPR-like_helical_dom_sf"/>
</dbReference>
<dbReference type="OrthoDB" id="185373at2759"/>
<dbReference type="InterPro" id="IPR052308">
    <property type="entry name" value="PPR_domain-containing"/>
</dbReference>
<feature type="repeat" description="PPR" evidence="1">
    <location>
        <begin position="687"/>
        <end position="721"/>
    </location>
</feature>
<gene>
    <name evidence="2" type="ORF">BD324DRAFT_637794</name>
</gene>
<evidence type="ECO:0000256" key="1">
    <source>
        <dbReference type="PROSITE-ProRule" id="PRU00708"/>
    </source>
</evidence>
<keyword evidence="3" id="KW-1185">Reference proteome</keyword>
<sequence>MRPILSRTFALSSSSRAAKEFGLLEESANDVPYLGWHKRKIQKSLDLAARRQDAMYKKTLGVRREQNRPTTRIQSEFSGFGMLPSPDDPFRARNPGAPPKPAEIVEHEISHRFKAGGYKDDFHHDPFLDTSVSDSLDYLREALYPSLPKEGRQAPIDPVKVIECCQRLGPPMVLIRNKPDHPRLVPLDPYVDKIFEVLVPVYSSGPLPTPIHQTEVIETLERCLSRVMYAHLDATTPEAHKKWRKNFAQAAELYAKVVMYQAQISRHDPARLNNLLRLVDRFLDHYSSTFNYYIPVPLAATLVLLMIQTGNSFTPSKSGSEDYRVVWPSPEVVAERLEGITPEDVANIYSLRPFPPLPANLGAKLKAICKEDDGRRFAQVWRQFRDTVDEPKRFISSEPDDYQKVFGIFYYRLTKHVSENRHWRESRWPIPMNKLRKEILSRIDKPYPAYVLHGMLYARTRPISSYEPPEGVDPNVPVDTETRAAQLAHIWQIAQEPDHGRDAKFYSLYVSALASLNRPDMVYDAWEKCLREKKVSDWPPITVFNQVLAALLRCPDLGVKWALSLWRQACAKSSSIKMDHYTIAAMLEHYAKKGEVEEMQKIIAIGAKRGLEPNGVIYGTLIKGMSRAGRFDLVESTLRLMTEQGIAPSQRLFPTLVAGLTHVGLLERLREAEKLFTVADKFGVKVDLFSWASLIGGYFRGGWSEEGWDAVRRMEAAGVKMNQTAYNLVIQEAGKKVARRHGSERIGLEIVKRMLVEKVFPGRKSWELLLEPLVKAEYWNTAQEAYTLMENTRSAPDSPLLRKIQKHLQWKRSWT</sequence>
<dbReference type="Pfam" id="PF13812">
    <property type="entry name" value="PPR_3"/>
    <property type="match status" value="1"/>
</dbReference>
<dbReference type="RefSeq" id="XP_021868247.1">
    <property type="nucleotide sequence ID" value="XM_022017051.1"/>
</dbReference>
<dbReference type="AlphaFoldDB" id="A0A1Y1U7F5"/>
<dbReference type="EMBL" id="NBSH01000016">
    <property type="protein sequence ID" value="ORX33959.1"/>
    <property type="molecule type" value="Genomic_DNA"/>
</dbReference>
<protein>
    <recommendedName>
        <fullName evidence="4">Pentacotripeptide-repeat region of PRORP domain-containing protein</fullName>
    </recommendedName>
</protein>
<dbReference type="GeneID" id="33558860"/>
<dbReference type="STRING" id="4999.A0A1Y1U7F5"/>
<proteinExistence type="predicted"/>
<reference evidence="2 3" key="1">
    <citation type="submission" date="2017-03" db="EMBL/GenBank/DDBJ databases">
        <title>Widespread Adenine N6-methylation of Active Genes in Fungi.</title>
        <authorList>
            <consortium name="DOE Joint Genome Institute"/>
            <person name="Mondo S.J."/>
            <person name="Dannebaum R.O."/>
            <person name="Kuo R.C."/>
            <person name="Louie K.B."/>
            <person name="Bewick A.J."/>
            <person name="Labutti K."/>
            <person name="Haridas S."/>
            <person name="Kuo A."/>
            <person name="Salamov A."/>
            <person name="Ahrendt S.R."/>
            <person name="Lau R."/>
            <person name="Bowen B.P."/>
            <person name="Lipzen A."/>
            <person name="Sullivan W."/>
            <person name="Andreopoulos W.B."/>
            <person name="Clum A."/>
            <person name="Lindquist E."/>
            <person name="Daum C."/>
            <person name="Northen T.R."/>
            <person name="Ramamoorthy G."/>
            <person name="Schmitz R.J."/>
            <person name="Gryganskyi A."/>
            <person name="Culley D."/>
            <person name="Magnuson J."/>
            <person name="James T.Y."/>
            <person name="O'Malley M.A."/>
            <person name="Stajich J.E."/>
            <person name="Spatafora J.W."/>
            <person name="Visel A."/>
            <person name="Grigoriev I.V."/>
        </authorList>
    </citation>
    <scope>NUCLEOTIDE SEQUENCE [LARGE SCALE GENOMIC DNA]</scope>
    <source>
        <strain evidence="2 3">NRRL Y-17943</strain>
    </source>
</reference>
<comment type="caution">
    <text evidence="2">The sequence shown here is derived from an EMBL/GenBank/DDBJ whole genome shotgun (WGS) entry which is preliminary data.</text>
</comment>
<dbReference type="Proteomes" id="UP000193218">
    <property type="component" value="Unassembled WGS sequence"/>
</dbReference>
<feature type="repeat" description="PPR" evidence="1">
    <location>
        <begin position="614"/>
        <end position="648"/>
    </location>
</feature>
<dbReference type="Pfam" id="PF01535">
    <property type="entry name" value="PPR"/>
    <property type="match status" value="1"/>
</dbReference>
<dbReference type="NCBIfam" id="TIGR00756">
    <property type="entry name" value="PPR"/>
    <property type="match status" value="2"/>
</dbReference>
<organism evidence="2 3">
    <name type="scientific">Kockovaella imperatae</name>
    <dbReference type="NCBI Taxonomy" id="4999"/>
    <lineage>
        <taxon>Eukaryota</taxon>
        <taxon>Fungi</taxon>
        <taxon>Dikarya</taxon>
        <taxon>Basidiomycota</taxon>
        <taxon>Agaricomycotina</taxon>
        <taxon>Tremellomycetes</taxon>
        <taxon>Tremellales</taxon>
        <taxon>Cuniculitremaceae</taxon>
        <taxon>Kockovaella</taxon>
    </lineage>
</organism>